<name>A0A9N9DI79_9GLOM</name>
<organism evidence="1 2">
    <name type="scientific">Acaulospora morrowiae</name>
    <dbReference type="NCBI Taxonomy" id="94023"/>
    <lineage>
        <taxon>Eukaryota</taxon>
        <taxon>Fungi</taxon>
        <taxon>Fungi incertae sedis</taxon>
        <taxon>Mucoromycota</taxon>
        <taxon>Glomeromycotina</taxon>
        <taxon>Glomeromycetes</taxon>
        <taxon>Diversisporales</taxon>
        <taxon>Acaulosporaceae</taxon>
        <taxon>Acaulospora</taxon>
    </lineage>
</organism>
<proteinExistence type="predicted"/>
<dbReference type="OrthoDB" id="2400714at2759"/>
<gene>
    <name evidence="1" type="ORF">AMORRO_LOCUS9466</name>
</gene>
<dbReference type="Gene3D" id="3.40.50.11350">
    <property type="match status" value="1"/>
</dbReference>
<dbReference type="AlphaFoldDB" id="A0A9N9DI79"/>
<dbReference type="EMBL" id="CAJVPV010009261">
    <property type="protein sequence ID" value="CAG8639774.1"/>
    <property type="molecule type" value="Genomic_DNA"/>
</dbReference>
<reference evidence="1" key="1">
    <citation type="submission" date="2021-06" db="EMBL/GenBank/DDBJ databases">
        <authorList>
            <person name="Kallberg Y."/>
            <person name="Tangrot J."/>
            <person name="Rosling A."/>
        </authorList>
    </citation>
    <scope>NUCLEOTIDE SEQUENCE</scope>
    <source>
        <strain evidence="1">CL551</strain>
    </source>
</reference>
<dbReference type="Proteomes" id="UP000789342">
    <property type="component" value="Unassembled WGS sequence"/>
</dbReference>
<comment type="caution">
    <text evidence="1">The sequence shown here is derived from an EMBL/GenBank/DDBJ whole genome shotgun (WGS) entry which is preliminary data.</text>
</comment>
<protein>
    <submittedName>
        <fullName evidence="1">9368_t:CDS:1</fullName>
    </submittedName>
</protein>
<accession>A0A9N9DI79</accession>
<keyword evidence="2" id="KW-1185">Reference proteome</keyword>
<feature type="non-terminal residue" evidence="1">
    <location>
        <position position="1"/>
    </location>
</feature>
<sequence>FRLEPMKNIINPSDGTNMFKHLVPIVDLLVASRSSKLYGTQSSTFSGYAKRLNDIFREQKGKGI</sequence>
<evidence type="ECO:0000313" key="2">
    <source>
        <dbReference type="Proteomes" id="UP000789342"/>
    </source>
</evidence>
<evidence type="ECO:0000313" key="1">
    <source>
        <dbReference type="EMBL" id="CAG8639774.1"/>
    </source>
</evidence>